<dbReference type="GO" id="GO:0090575">
    <property type="term" value="C:RNA polymerase II transcription regulator complex"/>
    <property type="evidence" value="ECO:0007669"/>
    <property type="project" value="TreeGrafter"/>
</dbReference>
<dbReference type="GO" id="GO:0000976">
    <property type="term" value="F:transcription cis-regulatory region binding"/>
    <property type="evidence" value="ECO:0007669"/>
    <property type="project" value="InterPro"/>
</dbReference>
<dbReference type="Proteomes" id="UP000076584">
    <property type="component" value="Unassembled WGS sequence"/>
</dbReference>
<proteinExistence type="inferred from homology"/>
<keyword evidence="7" id="KW-0175">Coiled coil</keyword>
<dbReference type="PANTHER" id="PTHR40621">
    <property type="entry name" value="TRANSCRIPTION FACTOR KAPC-RELATED"/>
    <property type="match status" value="1"/>
</dbReference>
<comment type="caution">
    <text evidence="9">The sequence shown here is derived from an EMBL/GenBank/DDBJ whole genome shotgun (WGS) entry which is preliminary data.</text>
</comment>
<evidence type="ECO:0000256" key="5">
    <source>
        <dbReference type="ARBA" id="ARBA00023163"/>
    </source>
</evidence>
<dbReference type="GO" id="GO:0001228">
    <property type="term" value="F:DNA-binding transcription activator activity, RNA polymerase II-specific"/>
    <property type="evidence" value="ECO:0007669"/>
    <property type="project" value="TreeGrafter"/>
</dbReference>
<dbReference type="InterPro" id="IPR050936">
    <property type="entry name" value="AP-1-like"/>
</dbReference>
<name>A0A167AWL1_COLIC</name>
<keyword evidence="6" id="KW-0539">Nucleus</keyword>
<protein>
    <submittedName>
        <fullName evidence="9">Bzip transcription factor</fullName>
    </submittedName>
</protein>
<evidence type="ECO:0000256" key="8">
    <source>
        <dbReference type="SAM" id="MobiDB-lite"/>
    </source>
</evidence>
<keyword evidence="10" id="KW-1185">Reference proteome</keyword>
<gene>
    <name evidence="9" type="ORF">CI238_10443</name>
</gene>
<keyword evidence="5" id="KW-0804">Transcription</keyword>
<evidence type="ECO:0000313" key="9">
    <source>
        <dbReference type="EMBL" id="KZL80612.1"/>
    </source>
</evidence>
<feature type="compositionally biased region" description="Polar residues" evidence="8">
    <location>
        <begin position="71"/>
        <end position="85"/>
    </location>
</feature>
<sequence length="212" mass="23905">MTFGSHSFANYLLRSSQTRGIKGLIQSDYHTTSSLQSFPAGLTSEIDTIKTGESNDESRHPPTGIPDRTNSKTGQQSRHANRYKNYTESAILKQRAQNCANQRAYRMRKEKRLEELQFELDNIIQKNEQLRYAYRLLARECCRLRASLMAAGQSPAGDLSEAGSLAMEMNELNAYRPIPISNLSPIPRSHVDIAGTTDKLWSHWLSEAAWGV</sequence>
<feature type="region of interest" description="Disordered" evidence="8">
    <location>
        <begin position="51"/>
        <end position="85"/>
    </location>
</feature>
<accession>A0A167AWL1</accession>
<comment type="similarity">
    <text evidence="2">Belongs to the bZIP family.</text>
</comment>
<comment type="subcellular location">
    <subcellularLocation>
        <location evidence="1">Nucleus</location>
    </subcellularLocation>
</comment>
<dbReference type="EMBL" id="LFIW01001857">
    <property type="protein sequence ID" value="KZL80612.1"/>
    <property type="molecule type" value="Genomic_DNA"/>
</dbReference>
<evidence type="ECO:0000256" key="6">
    <source>
        <dbReference type="ARBA" id="ARBA00023242"/>
    </source>
</evidence>
<dbReference type="PANTHER" id="PTHR40621:SF11">
    <property type="entry name" value="TRANSCRIPTION FACTOR KAPC-RELATED"/>
    <property type="match status" value="1"/>
</dbReference>
<organism evidence="9 10">
    <name type="scientific">Colletotrichum incanum</name>
    <name type="common">Soybean anthracnose fungus</name>
    <dbReference type="NCBI Taxonomy" id="1573173"/>
    <lineage>
        <taxon>Eukaryota</taxon>
        <taxon>Fungi</taxon>
        <taxon>Dikarya</taxon>
        <taxon>Ascomycota</taxon>
        <taxon>Pezizomycotina</taxon>
        <taxon>Sordariomycetes</taxon>
        <taxon>Hypocreomycetidae</taxon>
        <taxon>Glomerellales</taxon>
        <taxon>Glomerellaceae</taxon>
        <taxon>Colletotrichum</taxon>
        <taxon>Colletotrichum spaethianum species complex</taxon>
    </lineage>
</organism>
<evidence type="ECO:0000256" key="4">
    <source>
        <dbReference type="ARBA" id="ARBA00023125"/>
    </source>
</evidence>
<keyword evidence="4" id="KW-0238">DNA-binding</keyword>
<dbReference type="Gene3D" id="1.20.5.170">
    <property type="match status" value="1"/>
</dbReference>
<dbReference type="STRING" id="1573173.A0A167AWL1"/>
<dbReference type="SUPFAM" id="SSF57959">
    <property type="entry name" value="Leucine zipper domain"/>
    <property type="match status" value="1"/>
</dbReference>
<feature type="coiled-coil region" evidence="7">
    <location>
        <begin position="106"/>
        <end position="133"/>
    </location>
</feature>
<dbReference type="InterPro" id="IPR046347">
    <property type="entry name" value="bZIP_sf"/>
</dbReference>
<evidence type="ECO:0000256" key="1">
    <source>
        <dbReference type="ARBA" id="ARBA00004123"/>
    </source>
</evidence>
<evidence type="ECO:0000313" key="10">
    <source>
        <dbReference type="Proteomes" id="UP000076584"/>
    </source>
</evidence>
<evidence type="ECO:0000256" key="7">
    <source>
        <dbReference type="SAM" id="Coils"/>
    </source>
</evidence>
<keyword evidence="3" id="KW-0805">Transcription regulation</keyword>
<dbReference type="CDD" id="cd14688">
    <property type="entry name" value="bZIP_YAP"/>
    <property type="match status" value="1"/>
</dbReference>
<reference evidence="9 10" key="1">
    <citation type="submission" date="2015-06" db="EMBL/GenBank/DDBJ databases">
        <title>Survival trade-offs in plant roots during colonization by closely related pathogenic and mutualistic fungi.</title>
        <authorList>
            <person name="Hacquard S."/>
            <person name="Kracher B."/>
            <person name="Hiruma K."/>
            <person name="Weinman A."/>
            <person name="Muench P."/>
            <person name="Garrido Oter R."/>
            <person name="Ver Loren van Themaat E."/>
            <person name="Dallerey J.-F."/>
            <person name="Damm U."/>
            <person name="Henrissat B."/>
            <person name="Lespinet O."/>
            <person name="Thon M."/>
            <person name="Kemen E."/>
            <person name="McHardy A.C."/>
            <person name="Schulze-Lefert P."/>
            <person name="O'Connell R.J."/>
        </authorList>
    </citation>
    <scope>NUCLEOTIDE SEQUENCE [LARGE SCALE GENOMIC DNA]</scope>
    <source>
        <strain evidence="9 10">MAFF 238704</strain>
    </source>
</reference>
<dbReference type="AlphaFoldDB" id="A0A167AWL1"/>
<evidence type="ECO:0000256" key="2">
    <source>
        <dbReference type="ARBA" id="ARBA00007163"/>
    </source>
</evidence>
<evidence type="ECO:0000256" key="3">
    <source>
        <dbReference type="ARBA" id="ARBA00023015"/>
    </source>
</evidence>